<dbReference type="Proteomes" id="UP000887576">
    <property type="component" value="Unplaced"/>
</dbReference>
<organism evidence="1 2">
    <name type="scientific">Panagrolaimus sp. JU765</name>
    <dbReference type="NCBI Taxonomy" id="591449"/>
    <lineage>
        <taxon>Eukaryota</taxon>
        <taxon>Metazoa</taxon>
        <taxon>Ecdysozoa</taxon>
        <taxon>Nematoda</taxon>
        <taxon>Chromadorea</taxon>
        <taxon>Rhabditida</taxon>
        <taxon>Tylenchina</taxon>
        <taxon>Panagrolaimomorpha</taxon>
        <taxon>Panagrolaimoidea</taxon>
        <taxon>Panagrolaimidae</taxon>
        <taxon>Panagrolaimus</taxon>
    </lineage>
</organism>
<dbReference type="WBParaSite" id="JU765_v2.g7261.t1">
    <property type="protein sequence ID" value="JU765_v2.g7261.t1"/>
    <property type="gene ID" value="JU765_v2.g7261"/>
</dbReference>
<protein>
    <submittedName>
        <fullName evidence="2">Alpha-carbonic anhydrase domain-containing protein</fullName>
    </submittedName>
</protein>
<evidence type="ECO:0000313" key="2">
    <source>
        <dbReference type="WBParaSite" id="JU765_v2.g7261.t1"/>
    </source>
</evidence>
<sequence length="301" mass="34684">MPAEKHQHKTNGEFTKDRKNQSPIDITKDNVVQDKLLKGSSLQIHYKIGDAQYVKITKTGFLCVCQDNCESSISASHLKKDADYRLWQFHMHWSDTNDKGSEHCIDGKHFTGEIHCVFWNKALGNREEAMNHCDGFTVLAIFLDGHEDDNPALTPIVDSVAKALENEDRKAPVLGEFDLNQLLPEKHSYYSYDGSLTTFPYAECVTWTILHRHVPIGNSQLNVLRKIIDHNARNRNRNLVVYPAQSKKQLHKATNNKVPIYCKTRQCLWRGYYCRTYEQNEKKLVCIKQVMITFNGSELTQ</sequence>
<name>A0AC34RIH1_9BILA</name>
<reference evidence="2" key="1">
    <citation type="submission" date="2022-11" db="UniProtKB">
        <authorList>
            <consortium name="WormBaseParasite"/>
        </authorList>
    </citation>
    <scope>IDENTIFICATION</scope>
</reference>
<accession>A0AC34RIH1</accession>
<proteinExistence type="predicted"/>
<evidence type="ECO:0000313" key="1">
    <source>
        <dbReference type="Proteomes" id="UP000887576"/>
    </source>
</evidence>